<evidence type="ECO:0000313" key="3">
    <source>
        <dbReference type="Proteomes" id="UP001595844"/>
    </source>
</evidence>
<keyword evidence="3" id="KW-1185">Reference proteome</keyword>
<name>A0ABV8VI71_9NOCA</name>
<organism evidence="2 3">
    <name type="scientific">Nocardia halotolerans</name>
    <dbReference type="NCBI Taxonomy" id="1755878"/>
    <lineage>
        <taxon>Bacteria</taxon>
        <taxon>Bacillati</taxon>
        <taxon>Actinomycetota</taxon>
        <taxon>Actinomycetes</taxon>
        <taxon>Mycobacteriales</taxon>
        <taxon>Nocardiaceae</taxon>
        <taxon>Nocardia</taxon>
    </lineage>
</organism>
<dbReference type="Proteomes" id="UP001595844">
    <property type="component" value="Unassembled WGS sequence"/>
</dbReference>
<dbReference type="RefSeq" id="WP_378562957.1">
    <property type="nucleotide sequence ID" value="NZ_JBHSDL010000014.1"/>
</dbReference>
<comment type="caution">
    <text evidence="2">The sequence shown here is derived from an EMBL/GenBank/DDBJ whole genome shotgun (WGS) entry which is preliminary data.</text>
</comment>
<dbReference type="InterPro" id="IPR041049">
    <property type="entry name" value="DUF5615"/>
</dbReference>
<evidence type="ECO:0000313" key="2">
    <source>
        <dbReference type="EMBL" id="MFC4375748.1"/>
    </source>
</evidence>
<gene>
    <name evidence="2" type="ORF">ACFO5K_16730</name>
</gene>
<feature type="domain" description="DUF5615" evidence="1">
    <location>
        <begin position="1"/>
        <end position="107"/>
    </location>
</feature>
<proteinExistence type="predicted"/>
<evidence type="ECO:0000259" key="1">
    <source>
        <dbReference type="Pfam" id="PF18480"/>
    </source>
</evidence>
<dbReference type="EMBL" id="JBHSDL010000014">
    <property type="protein sequence ID" value="MFC4375748.1"/>
    <property type="molecule type" value="Genomic_DNA"/>
</dbReference>
<protein>
    <submittedName>
        <fullName evidence="2">DUF5615 family PIN-like protein</fullName>
    </submittedName>
</protein>
<dbReference type="Pfam" id="PF18480">
    <property type="entry name" value="DUF5615"/>
    <property type="match status" value="1"/>
</dbReference>
<reference evidence="3" key="1">
    <citation type="journal article" date="2019" name="Int. J. Syst. Evol. Microbiol.">
        <title>The Global Catalogue of Microorganisms (GCM) 10K type strain sequencing project: providing services to taxonomists for standard genome sequencing and annotation.</title>
        <authorList>
            <consortium name="The Broad Institute Genomics Platform"/>
            <consortium name="The Broad Institute Genome Sequencing Center for Infectious Disease"/>
            <person name="Wu L."/>
            <person name="Ma J."/>
        </authorList>
    </citation>
    <scope>NUCLEOTIDE SEQUENCE [LARGE SCALE GENOMIC DNA]</scope>
    <source>
        <strain evidence="3">IBRC-M 10490</strain>
    </source>
</reference>
<accession>A0ABV8VI71</accession>
<sequence>MKFLVDAQLPPALARAIVGEGHDAVHVCDLDMTSASDNEVWDEGRRRGAAIVTKDEDFILLGRVKGGQTVPAVVWIRIGNCSRKALLAAVLPVLPTIVEMLGSGETVIEVR</sequence>